<dbReference type="RefSeq" id="WP_186866984.1">
    <property type="nucleotide sequence ID" value="NZ_JACOPH010000006.1"/>
</dbReference>
<evidence type="ECO:0000256" key="1">
    <source>
        <dbReference type="SAM" id="MobiDB-lite"/>
    </source>
</evidence>
<feature type="compositionally biased region" description="Basic and acidic residues" evidence="1">
    <location>
        <begin position="22"/>
        <end position="31"/>
    </location>
</feature>
<organism evidence="3 4">
    <name type="scientific">Roseburia zhanii</name>
    <dbReference type="NCBI Taxonomy" id="2763064"/>
    <lineage>
        <taxon>Bacteria</taxon>
        <taxon>Bacillati</taxon>
        <taxon>Bacillota</taxon>
        <taxon>Clostridia</taxon>
        <taxon>Lachnospirales</taxon>
        <taxon>Lachnospiraceae</taxon>
        <taxon>Roseburia</taxon>
    </lineage>
</organism>
<evidence type="ECO:0000259" key="2">
    <source>
        <dbReference type="Pfam" id="PF11738"/>
    </source>
</evidence>
<dbReference type="InterPro" id="IPR021729">
    <property type="entry name" value="DUF3298"/>
</dbReference>
<dbReference type="Gene3D" id="3.30.565.40">
    <property type="entry name" value="Fervidobacterium nodosum Rt17-B1 like"/>
    <property type="match status" value="1"/>
</dbReference>
<feature type="domain" description="DUF3298" evidence="2">
    <location>
        <begin position="207"/>
        <end position="292"/>
    </location>
</feature>
<comment type="caution">
    <text evidence="3">The sequence shown here is derived from an EMBL/GenBank/DDBJ whole genome shotgun (WGS) entry which is preliminary data.</text>
</comment>
<dbReference type="EMBL" id="JACOPH010000006">
    <property type="protein sequence ID" value="MBC5714251.1"/>
    <property type="molecule type" value="Genomic_DNA"/>
</dbReference>
<dbReference type="Gene3D" id="3.90.640.20">
    <property type="entry name" value="Heat-shock cognate protein, ATPase"/>
    <property type="match status" value="1"/>
</dbReference>
<keyword evidence="4" id="KW-1185">Reference proteome</keyword>
<evidence type="ECO:0000313" key="3">
    <source>
        <dbReference type="EMBL" id="MBC5714251.1"/>
    </source>
</evidence>
<dbReference type="AlphaFoldDB" id="A0A923LQ76"/>
<reference evidence="3" key="1">
    <citation type="submission" date="2020-08" db="EMBL/GenBank/DDBJ databases">
        <title>Genome public.</title>
        <authorList>
            <person name="Liu C."/>
            <person name="Sun Q."/>
        </authorList>
    </citation>
    <scope>NUCLEOTIDE SEQUENCE</scope>
    <source>
        <strain evidence="3">BX1005</strain>
    </source>
</reference>
<name>A0A923LQ76_9FIRM</name>
<dbReference type="Pfam" id="PF11738">
    <property type="entry name" value="DUF3298"/>
    <property type="match status" value="1"/>
</dbReference>
<protein>
    <submittedName>
        <fullName evidence="3">DUF3298 domain-containing protein</fullName>
    </submittedName>
</protein>
<accession>A0A923LQ76</accession>
<feature type="compositionally biased region" description="Basic and acidic residues" evidence="1">
    <location>
        <begin position="1"/>
        <end position="14"/>
    </location>
</feature>
<gene>
    <name evidence="3" type="ORF">H8S17_08520</name>
</gene>
<sequence>MKGKDMNNLKKVQEEYNQPVMNEKEVTKMKQRMEEAKKDAKKGKRRIAEFVAAAAVLTFVILPNTSADIAYAMTSIPGLGKLVELVTFREYQYEDERNHADVKIDKLTVSSEEALQEDTQKSETLKKTTDEINQEIADITDKLVNEFKENRQNEEGFQEMVVKTDVICTTEDYFTLKLICYQGAGSGAEWDYFYTIDLNTGERLQLKDLFVENSDYKGVISENIKQQMREQMQADESVKYWLDDPQVEEWNFKTITDDTSFYLNEDGEIVICFNEGDVGPMSMGTVEFTIPKDVTAGIMK</sequence>
<dbReference type="Proteomes" id="UP000606720">
    <property type="component" value="Unassembled WGS sequence"/>
</dbReference>
<feature type="region of interest" description="Disordered" evidence="1">
    <location>
        <begin position="1"/>
        <end position="31"/>
    </location>
</feature>
<proteinExistence type="predicted"/>
<dbReference type="InterPro" id="IPR037126">
    <property type="entry name" value="PdaC/RsiV-like_sf"/>
</dbReference>
<evidence type="ECO:0000313" key="4">
    <source>
        <dbReference type="Proteomes" id="UP000606720"/>
    </source>
</evidence>